<dbReference type="GeneID" id="13828655"/>
<accession>J9PVI6</accession>
<organism evidence="1 2">
    <name type="scientific">Bacillus phage B4</name>
    <dbReference type="NCBI Taxonomy" id="1141133"/>
    <lineage>
        <taxon>Viruses</taxon>
        <taxon>Duplodnaviria</taxon>
        <taxon>Heunggongvirae</taxon>
        <taxon>Uroviricota</taxon>
        <taxon>Caudoviricetes</taxon>
        <taxon>Herelleviridae</taxon>
        <taxon>Bastillevirinae</taxon>
        <taxon>Bequatrovirus</taxon>
        <taxon>Bequatrovirus B4</taxon>
    </lineage>
</organism>
<sequence>MERTGWEHYDLEKEMRGASVAKLLNMYKREKQKALDTCGEFLKLTGSLTDEGAKEFEDKCKLLVEGSKKIAERIADKLAEDE</sequence>
<dbReference type="EMBL" id="JN790865">
    <property type="protein sequence ID" value="AEZ65950.1"/>
    <property type="molecule type" value="Genomic_DNA"/>
</dbReference>
<dbReference type="KEGG" id="vg:13828655"/>
<dbReference type="Proteomes" id="UP000006099">
    <property type="component" value="Segment"/>
</dbReference>
<proteinExistence type="predicted"/>
<protein>
    <submittedName>
        <fullName evidence="1">Uncharacterized protein</fullName>
    </submittedName>
</protein>
<keyword evidence="2" id="KW-1185">Reference proteome</keyword>
<evidence type="ECO:0000313" key="2">
    <source>
        <dbReference type="Proteomes" id="UP000006099"/>
    </source>
</evidence>
<name>J9PVI6_9CAUD</name>
<dbReference type="RefSeq" id="YP_006908386.1">
    <property type="nucleotide sequence ID" value="NC_018863.1"/>
</dbReference>
<evidence type="ECO:0000313" key="1">
    <source>
        <dbReference type="EMBL" id="AEZ65950.1"/>
    </source>
</evidence>
<gene>
    <name evidence="1" type="ORF">BCB4_0157</name>
</gene>
<reference evidence="1 2" key="1">
    <citation type="journal article" date="2013" name="Arch. Virol.">
        <title>Characterization and complete genome sequence of a virulent bacteriophage B4 infecting food-borne pathogenic Bacillus cereus.</title>
        <authorList>
            <person name="Lee J.H."/>
            <person name="Shin H."/>
            <person name="Son B."/>
            <person name="Heu S."/>
            <person name="Ryu S."/>
        </authorList>
    </citation>
    <scope>NUCLEOTIDE SEQUENCE [LARGE SCALE GENOMIC DNA]</scope>
</reference>